<protein>
    <recommendedName>
        <fullName evidence="2">Long chronological lifespan protein 2</fullName>
    </recommendedName>
</protein>
<dbReference type="OrthoDB" id="2234316at2759"/>
<dbReference type="InParanoid" id="A0A066VWR7"/>
<evidence type="ECO:0000313" key="5">
    <source>
        <dbReference type="EMBL" id="KDN42985.1"/>
    </source>
</evidence>
<evidence type="ECO:0000256" key="1">
    <source>
        <dbReference type="ARBA" id="ARBA00010545"/>
    </source>
</evidence>
<organism evidence="5 6">
    <name type="scientific">Tilletiaria anomala (strain ATCC 24038 / CBS 436.72 / UBC 951)</name>
    <dbReference type="NCBI Taxonomy" id="1037660"/>
    <lineage>
        <taxon>Eukaryota</taxon>
        <taxon>Fungi</taxon>
        <taxon>Dikarya</taxon>
        <taxon>Basidiomycota</taxon>
        <taxon>Ustilaginomycotina</taxon>
        <taxon>Exobasidiomycetes</taxon>
        <taxon>Georgefischeriales</taxon>
        <taxon>Tilletiariaceae</taxon>
        <taxon>Tilletiaria</taxon>
    </lineage>
</organism>
<evidence type="ECO:0000256" key="2">
    <source>
        <dbReference type="ARBA" id="ARBA00018534"/>
    </source>
</evidence>
<keyword evidence="6" id="KW-1185">Reference proteome</keyword>
<comment type="caution">
    <text evidence="5">The sequence shown here is derived from an EMBL/GenBank/DDBJ whole genome shotgun (WGS) entry which is preliminary data.</text>
</comment>
<comment type="similarity">
    <text evidence="1">Belongs to the LCL2 family.</text>
</comment>
<accession>A0A066VWR7</accession>
<sequence>MRPARRTQSSTTAQRRSSPAPVQSLLSLALSALLAVTLLGQTANAQGGFFQHFFNAGQASGEAHEQEAPPSGDSRWWNERVDAATCIRYLCPRTLSCVDKPANCPCPFPEQIRCPYADGESKSMDLGGHTCVSEKDCNRVALMRSLGSNFKLSDLPQR</sequence>
<reference evidence="5 6" key="1">
    <citation type="submission" date="2014-05" db="EMBL/GenBank/DDBJ databases">
        <title>Draft genome sequence of a rare smut relative, Tilletiaria anomala UBC 951.</title>
        <authorList>
            <consortium name="DOE Joint Genome Institute"/>
            <person name="Toome M."/>
            <person name="Kuo A."/>
            <person name="Henrissat B."/>
            <person name="Lipzen A."/>
            <person name="Tritt A."/>
            <person name="Yoshinaga Y."/>
            <person name="Zane M."/>
            <person name="Barry K."/>
            <person name="Grigoriev I.V."/>
            <person name="Spatafora J.W."/>
            <person name="Aimea M.C."/>
        </authorList>
    </citation>
    <scope>NUCLEOTIDE SEQUENCE [LARGE SCALE GENOMIC DNA]</scope>
    <source>
        <strain evidence="5 6">UBC 951</strain>
    </source>
</reference>
<name>A0A066VWR7_TILAU</name>
<evidence type="ECO:0000256" key="3">
    <source>
        <dbReference type="ARBA" id="ARBA00022729"/>
    </source>
</evidence>
<feature type="signal peptide" evidence="4">
    <location>
        <begin position="1"/>
        <end position="45"/>
    </location>
</feature>
<dbReference type="Proteomes" id="UP000027361">
    <property type="component" value="Unassembled WGS sequence"/>
</dbReference>
<evidence type="ECO:0000313" key="6">
    <source>
        <dbReference type="Proteomes" id="UP000027361"/>
    </source>
</evidence>
<dbReference type="InterPro" id="IPR034543">
    <property type="entry name" value="LCL2"/>
</dbReference>
<dbReference type="HOGENOM" id="CLU_142363_2_0_1"/>
<evidence type="ECO:0000256" key="4">
    <source>
        <dbReference type="SAM" id="SignalP"/>
    </source>
</evidence>
<feature type="chain" id="PRO_5001633319" description="Long chronological lifespan protein 2" evidence="4">
    <location>
        <begin position="46"/>
        <end position="158"/>
    </location>
</feature>
<dbReference type="GeneID" id="25262955"/>
<dbReference type="GO" id="GO:0036503">
    <property type="term" value="P:ERAD pathway"/>
    <property type="evidence" value="ECO:0007669"/>
    <property type="project" value="TreeGrafter"/>
</dbReference>
<dbReference type="AlphaFoldDB" id="A0A066VWR7"/>
<keyword evidence="3 4" id="KW-0732">Signal</keyword>
<dbReference type="CDD" id="cd23996">
    <property type="entry name" value="LCL2-like"/>
    <property type="match status" value="1"/>
</dbReference>
<proteinExistence type="inferred from homology"/>
<gene>
    <name evidence="5" type="ORF">K437DRAFT_237435</name>
</gene>
<dbReference type="PANTHER" id="PTHR38425:SF1">
    <property type="entry name" value="LONG CHRONOLOGICAL LIFESPAN PROTEIN 2"/>
    <property type="match status" value="1"/>
</dbReference>
<dbReference type="STRING" id="1037660.A0A066VWR7"/>
<dbReference type="PANTHER" id="PTHR38425">
    <property type="entry name" value="LONG CHRONOLOGICAL LIFESPAN PROTEIN 2"/>
    <property type="match status" value="1"/>
</dbReference>
<dbReference type="EMBL" id="JMSN01000065">
    <property type="protein sequence ID" value="KDN42985.1"/>
    <property type="molecule type" value="Genomic_DNA"/>
</dbReference>
<dbReference type="RefSeq" id="XP_013242222.1">
    <property type="nucleotide sequence ID" value="XM_013386768.1"/>
</dbReference>